<dbReference type="InterPro" id="IPR050188">
    <property type="entry name" value="RluA_PseudoU_synthase"/>
</dbReference>
<dbReference type="NCBIfam" id="TIGR00005">
    <property type="entry name" value="rluA_subfam"/>
    <property type="match status" value="1"/>
</dbReference>
<dbReference type="PANTHER" id="PTHR21600">
    <property type="entry name" value="MITOCHONDRIAL RNA PSEUDOURIDINE SYNTHASE"/>
    <property type="match status" value="1"/>
</dbReference>
<evidence type="ECO:0000256" key="4">
    <source>
        <dbReference type="RuleBase" id="RU362028"/>
    </source>
</evidence>
<dbReference type="SUPFAM" id="SSF55120">
    <property type="entry name" value="Pseudouridine synthase"/>
    <property type="match status" value="1"/>
</dbReference>
<dbReference type="AlphaFoldDB" id="A0A7C5V045"/>
<dbReference type="Gene3D" id="3.30.2350.10">
    <property type="entry name" value="Pseudouridine synthase"/>
    <property type="match status" value="1"/>
</dbReference>
<dbReference type="GO" id="GO:0003723">
    <property type="term" value="F:RNA binding"/>
    <property type="evidence" value="ECO:0007669"/>
    <property type="project" value="InterPro"/>
</dbReference>
<dbReference type="GO" id="GO:0009982">
    <property type="term" value="F:pseudouridine synthase activity"/>
    <property type="evidence" value="ECO:0007669"/>
    <property type="project" value="InterPro"/>
</dbReference>
<evidence type="ECO:0000256" key="2">
    <source>
        <dbReference type="ARBA" id="ARBA00010876"/>
    </source>
</evidence>
<dbReference type="GO" id="GO:0140098">
    <property type="term" value="F:catalytic activity, acting on RNA"/>
    <property type="evidence" value="ECO:0007669"/>
    <property type="project" value="UniProtKB-ARBA"/>
</dbReference>
<dbReference type="EC" id="5.4.99.-" evidence="4"/>
<comment type="catalytic activity">
    <reaction evidence="1 4">
        <text>a uridine in RNA = a pseudouridine in RNA</text>
        <dbReference type="Rhea" id="RHEA:48348"/>
        <dbReference type="Rhea" id="RHEA-COMP:12068"/>
        <dbReference type="Rhea" id="RHEA-COMP:12069"/>
        <dbReference type="ChEBI" id="CHEBI:65314"/>
        <dbReference type="ChEBI" id="CHEBI:65315"/>
    </reaction>
</comment>
<gene>
    <name evidence="6" type="ORF">ENL71_00270</name>
</gene>
<accession>A0A7C5V045</accession>
<comment type="function">
    <text evidence="4">Responsible for synthesis of pseudouridine from uracil.</text>
</comment>
<dbReference type="GO" id="GO:0000455">
    <property type="term" value="P:enzyme-directed rRNA pseudouridine synthesis"/>
    <property type="evidence" value="ECO:0007669"/>
    <property type="project" value="TreeGrafter"/>
</dbReference>
<dbReference type="Pfam" id="PF00849">
    <property type="entry name" value="PseudoU_synth_2"/>
    <property type="match status" value="1"/>
</dbReference>
<evidence type="ECO:0000256" key="3">
    <source>
        <dbReference type="PIRSR" id="PIRSR606225-1"/>
    </source>
</evidence>
<protein>
    <recommendedName>
        <fullName evidence="4">Pseudouridine synthase</fullName>
        <ecNumber evidence="4">5.4.99.-</ecNumber>
    </recommendedName>
</protein>
<dbReference type="PROSITE" id="PS01129">
    <property type="entry name" value="PSI_RLU"/>
    <property type="match status" value="1"/>
</dbReference>
<sequence length="293" mass="33994">MKLIYVVKKEDLNMTYKQILQKKLFFSSTLMSRLKAHGQIRFIPPIYSIHQYPQENAVIEVDLISSKSNIVSVEGSIDILYEDNFFLFVNKPSGIPSHPSKGHYFDTIANYVEYYLNSKNLTSHIINRLDKETSGIVVFAKNSYFHSIVSREFEKKQVEKTYIAIVHGRLTKKSGLIEKPIKRSQDGIKREIHQDGSFASTYYEVIDSFENFSVLKLKPITGRTHQLRVHLSSIGHPIVGDYIYGQQKTQNTPLLLHAYSIRFNFKLIDNKIYNITSPLPHYFHEFAGRHLEF</sequence>
<name>A0A7C5V045_9FIRM</name>
<dbReference type="CDD" id="cd02869">
    <property type="entry name" value="PseudoU_synth_RluA_like"/>
    <property type="match status" value="1"/>
</dbReference>
<dbReference type="EMBL" id="DRUZ01000005">
    <property type="protein sequence ID" value="HHS00986.1"/>
    <property type="molecule type" value="Genomic_DNA"/>
</dbReference>
<evidence type="ECO:0000259" key="5">
    <source>
        <dbReference type="Pfam" id="PF00849"/>
    </source>
</evidence>
<dbReference type="InterPro" id="IPR006224">
    <property type="entry name" value="PsdUridine_synth_RluA-like_CS"/>
</dbReference>
<feature type="domain" description="Pseudouridine synthase RsuA/RluA-like" evidence="5">
    <location>
        <begin position="86"/>
        <end position="233"/>
    </location>
</feature>
<comment type="caution">
    <text evidence="6">The sequence shown here is derived from an EMBL/GenBank/DDBJ whole genome shotgun (WGS) entry which is preliminary data.</text>
</comment>
<keyword evidence="4" id="KW-0413">Isomerase</keyword>
<dbReference type="InterPro" id="IPR020103">
    <property type="entry name" value="PsdUridine_synth_cat_dom_sf"/>
</dbReference>
<dbReference type="InterPro" id="IPR006145">
    <property type="entry name" value="PsdUridine_synth_RsuA/RluA"/>
</dbReference>
<dbReference type="InterPro" id="IPR006225">
    <property type="entry name" value="PsdUridine_synth_RluC/D"/>
</dbReference>
<evidence type="ECO:0000256" key="1">
    <source>
        <dbReference type="ARBA" id="ARBA00000073"/>
    </source>
</evidence>
<organism evidence="6">
    <name type="scientific">Caldicellulosiruptor owensensis</name>
    <dbReference type="NCBI Taxonomy" id="55205"/>
    <lineage>
        <taxon>Bacteria</taxon>
        <taxon>Bacillati</taxon>
        <taxon>Bacillota</taxon>
        <taxon>Bacillota incertae sedis</taxon>
        <taxon>Caldicellulosiruptorales</taxon>
        <taxon>Caldicellulosiruptoraceae</taxon>
        <taxon>Caldicellulosiruptor</taxon>
    </lineage>
</organism>
<reference evidence="6" key="1">
    <citation type="journal article" date="2020" name="mSystems">
        <title>Genome- and Community-Level Interaction Insights into Carbon Utilization and Element Cycling Functions of Hydrothermarchaeota in Hydrothermal Sediment.</title>
        <authorList>
            <person name="Zhou Z."/>
            <person name="Liu Y."/>
            <person name="Xu W."/>
            <person name="Pan J."/>
            <person name="Luo Z.H."/>
            <person name="Li M."/>
        </authorList>
    </citation>
    <scope>NUCLEOTIDE SEQUENCE [LARGE SCALE GENOMIC DNA]</scope>
    <source>
        <strain evidence="6">SpSt-102</strain>
    </source>
</reference>
<feature type="active site" evidence="3">
    <location>
        <position position="130"/>
    </location>
</feature>
<dbReference type="PANTHER" id="PTHR21600:SF35">
    <property type="entry name" value="PSEUDOURIDINE SYNTHASE"/>
    <property type="match status" value="1"/>
</dbReference>
<proteinExistence type="inferred from homology"/>
<evidence type="ECO:0000313" key="6">
    <source>
        <dbReference type="EMBL" id="HHS00986.1"/>
    </source>
</evidence>
<comment type="similarity">
    <text evidence="2 4">Belongs to the pseudouridine synthase RluA family.</text>
</comment>